<dbReference type="PATRIC" id="fig|1618.3.peg.329"/>
<dbReference type="PRINTS" id="PR00095">
    <property type="entry name" value="ANTSNTHASEI"/>
</dbReference>
<evidence type="ECO:0000259" key="9">
    <source>
        <dbReference type="Pfam" id="PF00425"/>
    </source>
</evidence>
<evidence type="ECO:0000256" key="8">
    <source>
        <dbReference type="ARBA" id="ARBA00047683"/>
    </source>
</evidence>
<evidence type="ECO:0000313" key="11">
    <source>
        <dbReference type="EMBL" id="KRN29914.1"/>
    </source>
</evidence>
<dbReference type="InterPro" id="IPR005801">
    <property type="entry name" value="ADC_synthase"/>
</dbReference>
<dbReference type="Pfam" id="PF00425">
    <property type="entry name" value="Chorismate_bind"/>
    <property type="match status" value="1"/>
</dbReference>
<dbReference type="PANTHER" id="PTHR11236:SF48">
    <property type="entry name" value="ISOCHORISMATE SYNTHASE MENF"/>
    <property type="match status" value="1"/>
</dbReference>
<comment type="caution">
    <text evidence="11">The sequence shown here is derived from an EMBL/GenBank/DDBJ whole genome shotgun (WGS) entry which is preliminary data.</text>
</comment>
<comment type="subunit">
    <text evidence="2">Heterotetramer consisting of two non-identical subunits: a beta subunit (TrpG) and a large alpha subunit (TrpE).</text>
</comment>
<comment type="cofactor">
    <cofactor evidence="1">
        <name>Mg(2+)</name>
        <dbReference type="ChEBI" id="CHEBI:18420"/>
    </cofactor>
</comment>
<keyword evidence="4" id="KW-0479">Metal-binding</keyword>
<evidence type="ECO:0000256" key="3">
    <source>
        <dbReference type="ARBA" id="ARBA00020653"/>
    </source>
</evidence>
<accession>A0A0R2FXA9</accession>
<protein>
    <recommendedName>
        <fullName evidence="3">Anthranilate synthase component 1</fullName>
    </recommendedName>
</protein>
<reference evidence="11 12" key="1">
    <citation type="journal article" date="2015" name="Genome Announc.">
        <title>Expanding the biotechnology potential of lactobacilli through comparative genomics of 213 strains and associated genera.</title>
        <authorList>
            <person name="Sun Z."/>
            <person name="Harris H.M."/>
            <person name="McCann A."/>
            <person name="Guo C."/>
            <person name="Argimon S."/>
            <person name="Zhang W."/>
            <person name="Yang X."/>
            <person name="Jeffery I.B."/>
            <person name="Cooney J.C."/>
            <person name="Kagawa T.F."/>
            <person name="Liu W."/>
            <person name="Song Y."/>
            <person name="Salvetti E."/>
            <person name="Wrobel A."/>
            <person name="Rasinkangas P."/>
            <person name="Parkhill J."/>
            <person name="Rea M.C."/>
            <person name="O'Sullivan O."/>
            <person name="Ritari J."/>
            <person name="Douillard F.P."/>
            <person name="Paul Ross R."/>
            <person name="Yang R."/>
            <person name="Briner A.E."/>
            <person name="Felis G.E."/>
            <person name="de Vos W.M."/>
            <person name="Barrangou R."/>
            <person name="Klaenhammer T.R."/>
            <person name="Caufield P.W."/>
            <person name="Cui Y."/>
            <person name="Zhang H."/>
            <person name="O'Toole P.W."/>
        </authorList>
    </citation>
    <scope>NUCLEOTIDE SEQUENCE [LARGE SCALE GENOMIC DNA]</scope>
    <source>
        <strain evidence="11 12">ATCC 27304</strain>
    </source>
</reference>
<organism evidence="11 12">
    <name type="scientific">Liquorilactobacillus mali</name>
    <dbReference type="NCBI Taxonomy" id="1618"/>
    <lineage>
        <taxon>Bacteria</taxon>
        <taxon>Bacillati</taxon>
        <taxon>Bacillota</taxon>
        <taxon>Bacilli</taxon>
        <taxon>Lactobacillales</taxon>
        <taxon>Lactobacillaceae</taxon>
        <taxon>Liquorilactobacillus</taxon>
    </lineage>
</organism>
<gene>
    <name evidence="11" type="ORF">IV36_GL000329</name>
</gene>
<dbReference type="RefSeq" id="WP_056991365.1">
    <property type="nucleotide sequence ID" value="NZ_JQAR01000011.1"/>
</dbReference>
<evidence type="ECO:0000256" key="7">
    <source>
        <dbReference type="ARBA" id="ARBA00025634"/>
    </source>
</evidence>
<dbReference type="InterPro" id="IPR015890">
    <property type="entry name" value="Chorismate_C"/>
</dbReference>
<dbReference type="PANTHER" id="PTHR11236">
    <property type="entry name" value="AMINOBENZOATE/ANTHRANILATE SYNTHASE"/>
    <property type="match status" value="1"/>
</dbReference>
<name>A0A0R2FXA9_9LACO</name>
<dbReference type="GO" id="GO:0004049">
    <property type="term" value="F:anthranilate synthase activity"/>
    <property type="evidence" value="ECO:0007669"/>
    <property type="project" value="UniProtKB-EC"/>
</dbReference>
<dbReference type="Gene3D" id="3.60.120.10">
    <property type="entry name" value="Anthranilate synthase"/>
    <property type="match status" value="1"/>
</dbReference>
<comment type="catalytic activity">
    <reaction evidence="8">
        <text>chorismate + L-glutamine = anthranilate + pyruvate + L-glutamate + H(+)</text>
        <dbReference type="Rhea" id="RHEA:21732"/>
        <dbReference type="ChEBI" id="CHEBI:15361"/>
        <dbReference type="ChEBI" id="CHEBI:15378"/>
        <dbReference type="ChEBI" id="CHEBI:16567"/>
        <dbReference type="ChEBI" id="CHEBI:29748"/>
        <dbReference type="ChEBI" id="CHEBI:29985"/>
        <dbReference type="ChEBI" id="CHEBI:58359"/>
        <dbReference type="EC" id="4.1.3.27"/>
    </reaction>
</comment>
<comment type="function">
    <text evidence="7">Part of a heterotetrameric complex that catalyzes the two-step biosynthesis of anthranilate, an intermediate in the biosynthesis of L-tryptophan. In the first step, the glutamine-binding beta subunit (TrpG) of anthranilate synthase (AS) provides the glutamine amidotransferase activity which generates ammonia as a substrate that, along with chorismate, is used in the second step, catalyzed by the large alpha subunit of AS (TrpE) to produce anthranilate. In the absence of TrpG, TrpE can synthesize anthranilate directly from chorismate and high concentrations of ammonia.</text>
</comment>
<keyword evidence="6" id="KW-0456">Lyase</keyword>
<dbReference type="AlphaFoldDB" id="A0A0R2FXA9"/>
<sequence length="493" mass="55118">MFPEIDELKKIASSYNFVPVAKRLSLTKDEEEQLLLSLARDKETVYFSGGNHALGNYSYFVIQPTRSITVLDGVLIDSSKHGDKAVKGVNPHNYLERILKEHEQPVISGLPPFTGGLIGYFSYEYTKYYQRHINFQHTNPDNIQDIGLFCCDKLIAYNRDKSEVSLIISIATENLEANYKQAKEKLEELKTRVFARIGKTYEMPQLKMTGDFQMHFNEAEYSNKVQIAKEHITVGDIFQLIMSNPQKVNLTGDLLPLLRQLMIDEPHAYHFYFKQKDFAAVAASPETLITRQGQELASYPLAGTRKLTDDDAKNRKNCAELLGSAKELAEHNMLVDLGRNDLGQISKFGTIHVTKHAFLEKFSTVVHLASVIKSQALPEKSALDVLDAVFPAGTLSGAPKVKAIQIINELEHFKRGIYGGCFGYMSFSGALDMAIGIRLLHRNGRNGILHTGAGIVADSIAKNEYQECLNKSRSVRNALAKVSVRGEKNGITN</sequence>
<dbReference type="Pfam" id="PF04715">
    <property type="entry name" value="Anth_synt_I_N"/>
    <property type="match status" value="1"/>
</dbReference>
<dbReference type="GO" id="GO:0046872">
    <property type="term" value="F:metal ion binding"/>
    <property type="evidence" value="ECO:0007669"/>
    <property type="project" value="UniProtKB-KW"/>
</dbReference>
<proteinExistence type="predicted"/>
<evidence type="ECO:0000256" key="6">
    <source>
        <dbReference type="ARBA" id="ARBA00023239"/>
    </source>
</evidence>
<evidence type="ECO:0000256" key="2">
    <source>
        <dbReference type="ARBA" id="ARBA00011575"/>
    </source>
</evidence>
<dbReference type="Proteomes" id="UP000051727">
    <property type="component" value="Unassembled WGS sequence"/>
</dbReference>
<keyword evidence="5" id="KW-0460">Magnesium</keyword>
<dbReference type="InterPro" id="IPR006805">
    <property type="entry name" value="Anth_synth_I_N"/>
</dbReference>
<dbReference type="SUPFAM" id="SSF56322">
    <property type="entry name" value="ADC synthase"/>
    <property type="match status" value="1"/>
</dbReference>
<dbReference type="InterPro" id="IPR019999">
    <property type="entry name" value="Anth_synth_I-like"/>
</dbReference>
<evidence type="ECO:0000256" key="4">
    <source>
        <dbReference type="ARBA" id="ARBA00022723"/>
    </source>
</evidence>
<dbReference type="EMBL" id="JQAR01000011">
    <property type="protein sequence ID" value="KRN29914.1"/>
    <property type="molecule type" value="Genomic_DNA"/>
</dbReference>
<dbReference type="OrthoDB" id="9803598at2"/>
<dbReference type="STRING" id="1618.IV36_GL000329"/>
<feature type="domain" description="Anthranilate synthase component I N-terminal" evidence="10">
    <location>
        <begin position="32"/>
        <end position="164"/>
    </location>
</feature>
<evidence type="ECO:0000256" key="5">
    <source>
        <dbReference type="ARBA" id="ARBA00022842"/>
    </source>
</evidence>
<evidence type="ECO:0000256" key="1">
    <source>
        <dbReference type="ARBA" id="ARBA00001946"/>
    </source>
</evidence>
<dbReference type="GO" id="GO:0000162">
    <property type="term" value="P:L-tryptophan biosynthetic process"/>
    <property type="evidence" value="ECO:0007669"/>
    <property type="project" value="TreeGrafter"/>
</dbReference>
<evidence type="ECO:0000313" key="12">
    <source>
        <dbReference type="Proteomes" id="UP000051727"/>
    </source>
</evidence>
<evidence type="ECO:0000259" key="10">
    <source>
        <dbReference type="Pfam" id="PF04715"/>
    </source>
</evidence>
<feature type="domain" description="Chorismate-utilising enzyme C-terminal" evidence="9">
    <location>
        <begin position="218"/>
        <end position="471"/>
    </location>
</feature>